<dbReference type="InterPro" id="IPR007219">
    <property type="entry name" value="XnlR_reg_dom"/>
</dbReference>
<dbReference type="PANTHER" id="PTHR47338:SF20">
    <property type="entry name" value="ZN(II)2CYS6 TRANSCRIPTION FACTOR (EUROFUNG)"/>
    <property type="match status" value="1"/>
</dbReference>
<dbReference type="OrthoDB" id="3862662at2759"/>
<feature type="transmembrane region" description="Helical" evidence="7">
    <location>
        <begin position="934"/>
        <end position="960"/>
    </location>
</feature>
<evidence type="ECO:0000256" key="6">
    <source>
        <dbReference type="SAM" id="MobiDB-lite"/>
    </source>
</evidence>
<dbReference type="GO" id="GO:0000981">
    <property type="term" value="F:DNA-binding transcription factor activity, RNA polymerase II-specific"/>
    <property type="evidence" value="ECO:0007669"/>
    <property type="project" value="InterPro"/>
</dbReference>
<dbReference type="SMART" id="SM00906">
    <property type="entry name" value="Fungal_trans"/>
    <property type="match status" value="1"/>
</dbReference>
<dbReference type="GO" id="GO:0008270">
    <property type="term" value="F:zinc ion binding"/>
    <property type="evidence" value="ECO:0007669"/>
    <property type="project" value="InterPro"/>
</dbReference>
<keyword evidence="7" id="KW-0812">Transmembrane</keyword>
<feature type="compositionally biased region" description="Polar residues" evidence="6">
    <location>
        <begin position="714"/>
        <end position="723"/>
    </location>
</feature>
<dbReference type="GO" id="GO:0005634">
    <property type="term" value="C:nucleus"/>
    <property type="evidence" value="ECO:0007669"/>
    <property type="project" value="UniProtKB-SubCell"/>
</dbReference>
<reference evidence="10" key="1">
    <citation type="journal article" date="2017" name="bioRxiv">
        <title>Conservation of a gene cluster reveals novel cercosporin biosynthetic mechanisms and extends production to the genus Colletotrichum.</title>
        <authorList>
            <person name="de Jonge R."/>
            <person name="Ebert M.K."/>
            <person name="Huitt-Roehl C.R."/>
            <person name="Pal P."/>
            <person name="Suttle J.C."/>
            <person name="Spanner R.E."/>
            <person name="Neubauer J.D."/>
            <person name="Jurick W.M.II."/>
            <person name="Stott K.A."/>
            <person name="Secor G.A."/>
            <person name="Thomma B.P.H.J."/>
            <person name="Van de Peer Y."/>
            <person name="Townsend C.A."/>
            <person name="Bolton M.D."/>
        </authorList>
    </citation>
    <scope>NUCLEOTIDE SEQUENCE [LARGE SCALE GENOMIC DNA]</scope>
    <source>
        <strain evidence="10">CBS538.71</strain>
    </source>
</reference>
<feature type="transmembrane region" description="Helical" evidence="7">
    <location>
        <begin position="1048"/>
        <end position="1066"/>
    </location>
</feature>
<keyword evidence="5" id="KW-0539">Nucleus</keyword>
<evidence type="ECO:0000313" key="10">
    <source>
        <dbReference type="Proteomes" id="UP000237631"/>
    </source>
</evidence>
<feature type="transmembrane region" description="Helical" evidence="7">
    <location>
        <begin position="1078"/>
        <end position="1102"/>
    </location>
</feature>
<keyword evidence="10" id="KW-1185">Reference proteome</keyword>
<organism evidence="9 10">
    <name type="scientific">Cercospora berteroae</name>
    <dbReference type="NCBI Taxonomy" id="357750"/>
    <lineage>
        <taxon>Eukaryota</taxon>
        <taxon>Fungi</taxon>
        <taxon>Dikarya</taxon>
        <taxon>Ascomycota</taxon>
        <taxon>Pezizomycotina</taxon>
        <taxon>Dothideomycetes</taxon>
        <taxon>Dothideomycetidae</taxon>
        <taxon>Mycosphaerellales</taxon>
        <taxon>Mycosphaerellaceae</taxon>
        <taxon>Cercospora</taxon>
    </lineage>
</organism>
<keyword evidence="4" id="KW-0804">Transcription</keyword>
<accession>A0A2S6BQZ9</accession>
<keyword evidence="3" id="KW-0805">Transcription regulation</keyword>
<evidence type="ECO:0000256" key="4">
    <source>
        <dbReference type="ARBA" id="ARBA00023163"/>
    </source>
</evidence>
<feature type="region of interest" description="Disordered" evidence="6">
    <location>
        <begin position="1"/>
        <end position="20"/>
    </location>
</feature>
<comment type="subcellular location">
    <subcellularLocation>
        <location evidence="1">Nucleus</location>
    </subcellularLocation>
</comment>
<evidence type="ECO:0000256" key="7">
    <source>
        <dbReference type="SAM" id="Phobius"/>
    </source>
</evidence>
<keyword evidence="7" id="KW-0472">Membrane</keyword>
<dbReference type="CDD" id="cd12148">
    <property type="entry name" value="fungal_TF_MHR"/>
    <property type="match status" value="1"/>
</dbReference>
<dbReference type="PANTHER" id="PTHR47338">
    <property type="entry name" value="ZN(II)2CYS6 TRANSCRIPTION FACTOR (EUROFUNG)-RELATED"/>
    <property type="match status" value="1"/>
</dbReference>
<evidence type="ECO:0000259" key="8">
    <source>
        <dbReference type="SMART" id="SM00906"/>
    </source>
</evidence>
<feature type="transmembrane region" description="Helical" evidence="7">
    <location>
        <begin position="820"/>
        <end position="842"/>
    </location>
</feature>
<evidence type="ECO:0000256" key="1">
    <source>
        <dbReference type="ARBA" id="ARBA00004123"/>
    </source>
</evidence>
<feature type="transmembrane region" description="Helical" evidence="7">
    <location>
        <begin position="882"/>
        <end position="901"/>
    </location>
</feature>
<comment type="caution">
    <text evidence="9">The sequence shown here is derived from an EMBL/GenBank/DDBJ whole genome shotgun (WGS) entry which is preliminary data.</text>
</comment>
<dbReference type="GO" id="GO:0003677">
    <property type="term" value="F:DNA binding"/>
    <property type="evidence" value="ECO:0007669"/>
    <property type="project" value="InterPro"/>
</dbReference>
<feature type="transmembrane region" description="Helical" evidence="7">
    <location>
        <begin position="1020"/>
        <end position="1041"/>
    </location>
</feature>
<evidence type="ECO:0000313" key="9">
    <source>
        <dbReference type="EMBL" id="PPJ49886.1"/>
    </source>
</evidence>
<feature type="transmembrane region" description="Helical" evidence="7">
    <location>
        <begin position="908"/>
        <end position="928"/>
    </location>
</feature>
<dbReference type="Pfam" id="PF04082">
    <property type="entry name" value="Fungal_trans"/>
    <property type="match status" value="1"/>
</dbReference>
<feature type="transmembrane region" description="Helical" evidence="7">
    <location>
        <begin position="1170"/>
        <end position="1189"/>
    </location>
</feature>
<gene>
    <name evidence="9" type="ORF">CBER1_05005</name>
</gene>
<dbReference type="GO" id="GO:0006351">
    <property type="term" value="P:DNA-templated transcription"/>
    <property type="evidence" value="ECO:0007669"/>
    <property type="project" value="InterPro"/>
</dbReference>
<keyword evidence="7" id="KW-1133">Transmembrane helix</keyword>
<feature type="transmembrane region" description="Helical" evidence="7">
    <location>
        <begin position="1129"/>
        <end position="1150"/>
    </location>
</feature>
<evidence type="ECO:0000256" key="5">
    <source>
        <dbReference type="ARBA" id="ARBA00023242"/>
    </source>
</evidence>
<keyword evidence="2" id="KW-0479">Metal-binding</keyword>
<sequence length="1193" mass="129512">MRIGRTCDYSTAEHPAPPSADDFAALQQKVADLEALLATNSSNNHSAAASNGSRGSSSTVNGDENALHLLASASPAPDPPVTFPSLFFLDSDMFEYERLQVHPPLVKVPPGALHALGDSAQLRGMIEAYLVPVHTYFPIICKIRLYQHLANPATEPGADPALLFLAMKLIWSELPEGAPPQTQLYADVKAFLTYIESQNGYSMHVMQALLLISLYHLGHAIYPACYLSIGHAARLGHAMGLHQRDAPQMLPRFHTWTAQEEKRRVWWAVVILDRFSGIGHRKTPCATSDPSLDAHLPTDDDNWDRGQLVVAAPLALSASPSVQAAPFARTCQAAHLLGKIVRHLNDKALPNTYRFEEALQLHRTMRALTAALVQEAANDDPDQGPTLCTALAICYSALLKLDDANSCTKENTVETTQAQLMMQKESVEGLREVTTGAMDHARRLRAFAERRGGWGGLSPLAIDPLYQAAANYAWYVRESSDLHCSERLQEVKEILMVIDQRWRVAGEYIRIIETTEYRSASIRSRERCRPAGEDIDGDSEDEDPWSVHLPDPDRFHIEAQPAEFRASSHYSTQNELQREEREVPVALQIRTAAFPSAEVASHNLDGIASLRDQAAGQSSRAMKHSSFGMHVKTALRLSSDESDEGSVLRDPAIPGAAHLADSRKERAWSQYATRRDSPNAFSPQLKWPPSPYSPSANASIDSLTRVSRQKRSPHQTLGWNQPYWTPAMNTPKDVYHRVERSPPLEKAGPLHEFDLHQRAGPKPDQPTEPTNEVYSQSTRLGLLASTTIWFSCFGLHHSFGVFQSYYTTHYPASSQTSISFVGSTQLALMIGMYALTSTVTAYKEHVRRGGMLGAPLVILGTLCTSWCTSLLFIWLIQGVVTGFGMALALQAASVTVTSDFVGRVAIMILVLAFAAGHLGGIFYALVINELLARYPFATAMCVLAAVVTVALLPPVIMLCWKRHPEEPQQQPALRARKACSAPQALAGSGIILVFLGWDFLPTYMPVFAAAAAGLESDQGAHLLALMCATAVLGCSLTSLAIYHGVRAVKVGGICSILASIVVLAWLSIPARSSFGDLAIISTLYGLASPGVSICCLAGLYALGQESYGMAGTGRVPGCSGWFADRLPKLGIIMLTTSICLAALLGIPIAGALIQNTASPALGNEFLNAKIFAGITLFAGGMVLLASSYIRTGK</sequence>
<dbReference type="InterPro" id="IPR050815">
    <property type="entry name" value="TF_fung"/>
</dbReference>
<name>A0A2S6BQZ9_9PEZI</name>
<proteinExistence type="predicted"/>
<evidence type="ECO:0000256" key="3">
    <source>
        <dbReference type="ARBA" id="ARBA00023015"/>
    </source>
</evidence>
<dbReference type="Proteomes" id="UP000237631">
    <property type="component" value="Unassembled WGS sequence"/>
</dbReference>
<feature type="transmembrane region" description="Helical" evidence="7">
    <location>
        <begin position="854"/>
        <end position="876"/>
    </location>
</feature>
<dbReference type="InterPro" id="IPR036259">
    <property type="entry name" value="MFS_trans_sf"/>
</dbReference>
<feature type="domain" description="Xylanolytic transcriptional activator regulatory" evidence="8">
    <location>
        <begin position="225"/>
        <end position="303"/>
    </location>
</feature>
<evidence type="ECO:0000256" key="2">
    <source>
        <dbReference type="ARBA" id="ARBA00022723"/>
    </source>
</evidence>
<dbReference type="SUPFAM" id="SSF103473">
    <property type="entry name" value="MFS general substrate transporter"/>
    <property type="match status" value="1"/>
</dbReference>
<feature type="transmembrane region" description="Helical" evidence="7">
    <location>
        <begin position="981"/>
        <end position="1000"/>
    </location>
</feature>
<feature type="region of interest" description="Disordered" evidence="6">
    <location>
        <begin position="674"/>
        <end position="723"/>
    </location>
</feature>
<protein>
    <recommendedName>
        <fullName evidence="8">Xylanolytic transcriptional activator regulatory domain-containing protein</fullName>
    </recommendedName>
</protein>
<dbReference type="EMBL" id="PNEN01001797">
    <property type="protein sequence ID" value="PPJ49886.1"/>
    <property type="molecule type" value="Genomic_DNA"/>
</dbReference>
<dbReference type="AlphaFoldDB" id="A0A2S6BQZ9"/>